<keyword evidence="2 6" id="KW-0812">Transmembrane</keyword>
<dbReference type="InterPro" id="IPR051784">
    <property type="entry name" value="Nod_factor_ABC_transporter"/>
</dbReference>
<comment type="similarity">
    <text evidence="6">Belongs to the ABC-2 integral membrane protein family.</text>
</comment>
<feature type="transmembrane region" description="Helical" evidence="6">
    <location>
        <begin position="246"/>
        <end position="267"/>
    </location>
</feature>
<name>C5BY42_BEUC1</name>
<dbReference type="InterPro" id="IPR013525">
    <property type="entry name" value="ABC2_TM"/>
</dbReference>
<dbReference type="Pfam" id="PF01061">
    <property type="entry name" value="ABC2_membrane"/>
    <property type="match status" value="1"/>
</dbReference>
<dbReference type="InterPro" id="IPR047817">
    <property type="entry name" value="ABC2_TM_bact-type"/>
</dbReference>
<dbReference type="KEGG" id="bcv:Bcav_0674"/>
<dbReference type="Proteomes" id="UP000007962">
    <property type="component" value="Chromosome"/>
</dbReference>
<dbReference type="RefSeq" id="WP_012725716.1">
    <property type="nucleotide sequence ID" value="NC_012669.1"/>
</dbReference>
<evidence type="ECO:0000256" key="1">
    <source>
        <dbReference type="ARBA" id="ARBA00004141"/>
    </source>
</evidence>
<organism evidence="8 9">
    <name type="scientific">Beutenbergia cavernae (strain ATCC BAA-8 / DSM 12333 / CCUG 43141 / JCM 11478 / NBRC 16432 / NCIMB 13614 / HKI 0122)</name>
    <dbReference type="NCBI Taxonomy" id="471853"/>
    <lineage>
        <taxon>Bacteria</taxon>
        <taxon>Bacillati</taxon>
        <taxon>Actinomycetota</taxon>
        <taxon>Actinomycetes</taxon>
        <taxon>Micrococcales</taxon>
        <taxon>Beutenbergiaceae</taxon>
        <taxon>Beutenbergia</taxon>
    </lineage>
</organism>
<dbReference type="STRING" id="471853.Bcav_0674"/>
<dbReference type="PANTHER" id="PTHR43229">
    <property type="entry name" value="NODULATION PROTEIN J"/>
    <property type="match status" value="1"/>
</dbReference>
<gene>
    <name evidence="8" type="ordered locus">Bcav_0674</name>
</gene>
<evidence type="ECO:0000256" key="3">
    <source>
        <dbReference type="ARBA" id="ARBA00022989"/>
    </source>
</evidence>
<evidence type="ECO:0000259" key="7">
    <source>
        <dbReference type="PROSITE" id="PS51012"/>
    </source>
</evidence>
<feature type="transmembrane region" description="Helical" evidence="6">
    <location>
        <begin position="158"/>
        <end position="181"/>
    </location>
</feature>
<feature type="transmembrane region" description="Helical" evidence="6">
    <location>
        <begin position="47"/>
        <end position="72"/>
    </location>
</feature>
<keyword evidence="5" id="KW-0046">Antibiotic resistance</keyword>
<evidence type="ECO:0000256" key="5">
    <source>
        <dbReference type="ARBA" id="ARBA00023251"/>
    </source>
</evidence>
<keyword evidence="9" id="KW-1185">Reference proteome</keyword>
<dbReference type="GO" id="GO:0046677">
    <property type="term" value="P:response to antibiotic"/>
    <property type="evidence" value="ECO:0007669"/>
    <property type="project" value="UniProtKB-KW"/>
</dbReference>
<dbReference type="InterPro" id="IPR000412">
    <property type="entry name" value="ABC_2_transport"/>
</dbReference>
<evidence type="ECO:0000256" key="2">
    <source>
        <dbReference type="ARBA" id="ARBA00022692"/>
    </source>
</evidence>
<sequence>MTALAARPPADLAPATSGVARLREWWRDAATMSGRALRLVTRDPDSLVLGVVLPIMLMVLFVYVFGGAFAVGTEYLNYVTPGIILLCAGYGAANTAIGVARDATTGVIDRFRSMPPATSTVLVGHVVASAAKNLATTAVVFGVAFIMGFRPGASLLEWLGAVGVILLFVLAITWVAVFVGVSVRSEEAASGFTFFMLFLPYVSSAFVPPETMPAWLRGFAEHQPVTPVIETIRGLLVGTPMGNAPLLAVVWWVGIGAAFAVAAGIVFRNKGR</sequence>
<feature type="transmembrane region" description="Helical" evidence="6">
    <location>
        <begin position="121"/>
        <end position="146"/>
    </location>
</feature>
<keyword evidence="6" id="KW-0813">Transport</keyword>
<dbReference type="GO" id="GO:0043190">
    <property type="term" value="C:ATP-binding cassette (ABC) transporter complex"/>
    <property type="evidence" value="ECO:0007669"/>
    <property type="project" value="InterPro"/>
</dbReference>
<evidence type="ECO:0000313" key="9">
    <source>
        <dbReference type="Proteomes" id="UP000007962"/>
    </source>
</evidence>
<dbReference type="PIRSF" id="PIRSF006648">
    <property type="entry name" value="DrrB"/>
    <property type="match status" value="1"/>
</dbReference>
<comment type="subcellular location">
    <subcellularLocation>
        <location evidence="6">Cell membrane</location>
        <topology evidence="6">Multi-pass membrane protein</topology>
    </subcellularLocation>
    <subcellularLocation>
        <location evidence="1">Membrane</location>
        <topology evidence="1">Multi-pass membrane protein</topology>
    </subcellularLocation>
</comment>
<keyword evidence="6" id="KW-1003">Cell membrane</keyword>
<dbReference type="HOGENOM" id="CLU_039483_2_0_11"/>
<dbReference type="PROSITE" id="PS51012">
    <property type="entry name" value="ABC_TM2"/>
    <property type="match status" value="1"/>
</dbReference>
<keyword evidence="4 6" id="KW-0472">Membrane</keyword>
<dbReference type="AlphaFoldDB" id="C5BY42"/>
<dbReference type="GO" id="GO:0140359">
    <property type="term" value="F:ABC-type transporter activity"/>
    <property type="evidence" value="ECO:0007669"/>
    <property type="project" value="InterPro"/>
</dbReference>
<feature type="transmembrane region" description="Helical" evidence="6">
    <location>
        <begin position="188"/>
        <end position="207"/>
    </location>
</feature>
<evidence type="ECO:0000313" key="8">
    <source>
        <dbReference type="EMBL" id="ACQ78936.1"/>
    </source>
</evidence>
<evidence type="ECO:0000256" key="4">
    <source>
        <dbReference type="ARBA" id="ARBA00023136"/>
    </source>
</evidence>
<dbReference type="EMBL" id="CP001618">
    <property type="protein sequence ID" value="ACQ78936.1"/>
    <property type="molecule type" value="Genomic_DNA"/>
</dbReference>
<reference evidence="8 9" key="1">
    <citation type="journal article" date="2009" name="Stand. Genomic Sci.">
        <title>Complete genome sequence of Beutenbergia cavernae type strain (HKI 0122).</title>
        <authorList>
            <person name="Land M."/>
            <person name="Pukall R."/>
            <person name="Abt B."/>
            <person name="Goker M."/>
            <person name="Rohde M."/>
            <person name="Glavina Del Rio T."/>
            <person name="Tice H."/>
            <person name="Copeland A."/>
            <person name="Cheng J.F."/>
            <person name="Lucas S."/>
            <person name="Chen F."/>
            <person name="Nolan M."/>
            <person name="Bruce D."/>
            <person name="Goodwin L."/>
            <person name="Pitluck S."/>
            <person name="Ivanova N."/>
            <person name="Mavromatis K."/>
            <person name="Ovchinnikova G."/>
            <person name="Pati A."/>
            <person name="Chen A."/>
            <person name="Palaniappan K."/>
            <person name="Hauser L."/>
            <person name="Chang Y.J."/>
            <person name="Jefferies C.C."/>
            <person name="Saunders E."/>
            <person name="Brettin T."/>
            <person name="Detter J.C."/>
            <person name="Han C."/>
            <person name="Chain P."/>
            <person name="Bristow J."/>
            <person name="Eisen J.A."/>
            <person name="Markowitz V."/>
            <person name="Hugenholtz P."/>
            <person name="Kyrpides N.C."/>
            <person name="Klenk H.P."/>
            <person name="Lapidus A."/>
        </authorList>
    </citation>
    <scope>NUCLEOTIDE SEQUENCE [LARGE SCALE GENOMIC DNA]</scope>
    <source>
        <strain evidence="9">ATCC BAA-8 / DSM 12333 / NBRC 16432</strain>
    </source>
</reference>
<dbReference type="eggNOG" id="COG0842">
    <property type="taxonomic scope" value="Bacteria"/>
</dbReference>
<accession>C5BY42</accession>
<keyword evidence="3 6" id="KW-1133">Transmembrane helix</keyword>
<feature type="domain" description="ABC transmembrane type-2" evidence="7">
    <location>
        <begin position="45"/>
        <end position="270"/>
    </location>
</feature>
<evidence type="ECO:0000256" key="6">
    <source>
        <dbReference type="RuleBase" id="RU361157"/>
    </source>
</evidence>
<protein>
    <recommendedName>
        <fullName evidence="6">Transport permease protein</fullName>
    </recommendedName>
</protein>
<dbReference type="PANTHER" id="PTHR43229:SF2">
    <property type="entry name" value="NODULATION PROTEIN J"/>
    <property type="match status" value="1"/>
</dbReference>
<dbReference type="OrthoDB" id="670210at2"/>
<proteinExistence type="inferred from homology"/>
<feature type="transmembrane region" description="Helical" evidence="6">
    <location>
        <begin position="78"/>
        <end position="100"/>
    </location>
</feature>